<reference evidence="10 11" key="1">
    <citation type="submission" date="2023-08" db="EMBL/GenBank/DDBJ databases">
        <title>Black Yeasts Isolated from many extreme environments.</title>
        <authorList>
            <person name="Coleine C."/>
            <person name="Stajich J.E."/>
            <person name="Selbmann L."/>
        </authorList>
    </citation>
    <scope>NUCLEOTIDE SEQUENCE [LARGE SCALE GENOMIC DNA]</scope>
    <source>
        <strain evidence="10 11">CCFEE 5910</strain>
    </source>
</reference>
<name>A0AAN7T5F7_9EURO</name>
<keyword evidence="11" id="KW-1185">Reference proteome</keyword>
<dbReference type="GO" id="GO:0007095">
    <property type="term" value="P:mitotic G2 DNA damage checkpoint signaling"/>
    <property type="evidence" value="ECO:0007669"/>
    <property type="project" value="InterPro"/>
</dbReference>
<dbReference type="PANTHER" id="PTHR12162">
    <property type="entry name" value="NIBRIN-RELATED"/>
    <property type="match status" value="1"/>
</dbReference>
<dbReference type="GO" id="GO:0003684">
    <property type="term" value="F:damaged DNA binding"/>
    <property type="evidence" value="ECO:0007669"/>
    <property type="project" value="TreeGrafter"/>
</dbReference>
<keyword evidence="3" id="KW-0158">Chromosome</keyword>
<evidence type="ECO:0000256" key="4">
    <source>
        <dbReference type="ARBA" id="ARBA00022763"/>
    </source>
</evidence>
<feature type="compositionally biased region" description="Polar residues" evidence="8">
    <location>
        <begin position="793"/>
        <end position="802"/>
    </location>
</feature>
<feature type="region of interest" description="Disordered" evidence="8">
    <location>
        <begin position="619"/>
        <end position="644"/>
    </location>
</feature>
<evidence type="ECO:0000259" key="9">
    <source>
        <dbReference type="PROSITE" id="PS50006"/>
    </source>
</evidence>
<evidence type="ECO:0000256" key="5">
    <source>
        <dbReference type="ARBA" id="ARBA00023204"/>
    </source>
</evidence>
<dbReference type="InterPro" id="IPR036420">
    <property type="entry name" value="BRCT_dom_sf"/>
</dbReference>
<evidence type="ECO:0000313" key="11">
    <source>
        <dbReference type="Proteomes" id="UP001309876"/>
    </source>
</evidence>
<dbReference type="Gene3D" id="3.40.50.10980">
    <property type="entry name" value="Nibrin, BRCT2 domain"/>
    <property type="match status" value="1"/>
</dbReference>
<dbReference type="PANTHER" id="PTHR12162:SF0">
    <property type="entry name" value="NIBRIN"/>
    <property type="match status" value="1"/>
</dbReference>
<evidence type="ECO:0000256" key="6">
    <source>
        <dbReference type="ARBA" id="ARBA00023242"/>
    </source>
</evidence>
<organism evidence="10 11">
    <name type="scientific">Lithohypha guttulata</name>
    <dbReference type="NCBI Taxonomy" id="1690604"/>
    <lineage>
        <taxon>Eukaryota</taxon>
        <taxon>Fungi</taxon>
        <taxon>Dikarya</taxon>
        <taxon>Ascomycota</taxon>
        <taxon>Pezizomycotina</taxon>
        <taxon>Eurotiomycetes</taxon>
        <taxon>Chaetothyriomycetidae</taxon>
        <taxon>Chaetothyriales</taxon>
        <taxon>Trichomeriaceae</taxon>
        <taxon>Lithohypha</taxon>
    </lineage>
</organism>
<feature type="compositionally biased region" description="Polar residues" evidence="8">
    <location>
        <begin position="774"/>
        <end position="786"/>
    </location>
</feature>
<feature type="compositionally biased region" description="Low complexity" evidence="8">
    <location>
        <begin position="466"/>
        <end position="484"/>
    </location>
</feature>
<feature type="compositionally biased region" description="Basic and acidic residues" evidence="8">
    <location>
        <begin position="739"/>
        <end position="761"/>
    </location>
</feature>
<evidence type="ECO:0000256" key="3">
    <source>
        <dbReference type="ARBA" id="ARBA00022454"/>
    </source>
</evidence>
<feature type="compositionally biased region" description="Polar residues" evidence="8">
    <location>
        <begin position="349"/>
        <end position="362"/>
    </location>
</feature>
<dbReference type="Pfam" id="PF00498">
    <property type="entry name" value="FHA"/>
    <property type="match status" value="1"/>
</dbReference>
<dbReference type="GO" id="GO:0005694">
    <property type="term" value="C:chromosome"/>
    <property type="evidence" value="ECO:0007669"/>
    <property type="project" value="UniProtKB-SubCell"/>
</dbReference>
<keyword evidence="6" id="KW-0539">Nucleus</keyword>
<feature type="compositionally biased region" description="Basic and acidic residues" evidence="8">
    <location>
        <begin position="633"/>
        <end position="643"/>
    </location>
</feature>
<evidence type="ECO:0000256" key="2">
    <source>
        <dbReference type="ARBA" id="ARBA00004286"/>
    </source>
</evidence>
<protein>
    <recommendedName>
        <fullName evidence="9">FHA domain-containing protein</fullName>
    </recommendedName>
</protein>
<dbReference type="Gene3D" id="2.60.200.20">
    <property type="match status" value="1"/>
</dbReference>
<feature type="compositionally biased region" description="Acidic residues" evidence="8">
    <location>
        <begin position="726"/>
        <end position="737"/>
    </location>
</feature>
<dbReference type="PROSITE" id="PS50006">
    <property type="entry name" value="FHA_DOMAIN"/>
    <property type="match status" value="1"/>
</dbReference>
<dbReference type="InterPro" id="IPR000253">
    <property type="entry name" value="FHA_dom"/>
</dbReference>
<proteinExistence type="inferred from homology"/>
<dbReference type="Pfam" id="PF16508">
    <property type="entry name" value="NIBRIN_BRCT_II"/>
    <property type="match status" value="1"/>
</dbReference>
<feature type="compositionally biased region" description="Polar residues" evidence="8">
    <location>
        <begin position="398"/>
        <end position="420"/>
    </location>
</feature>
<feature type="region of interest" description="Disordered" evidence="8">
    <location>
        <begin position="349"/>
        <end position="511"/>
    </location>
</feature>
<dbReference type="SUPFAM" id="SSF49879">
    <property type="entry name" value="SMAD/FHA domain"/>
    <property type="match status" value="1"/>
</dbReference>
<dbReference type="Gene3D" id="3.40.50.10190">
    <property type="entry name" value="BRCT domain"/>
    <property type="match status" value="1"/>
</dbReference>
<dbReference type="InterPro" id="IPR043014">
    <property type="entry name" value="Nibrin_BRCT2_sf"/>
</dbReference>
<dbReference type="EMBL" id="JAVRRJ010000001">
    <property type="protein sequence ID" value="KAK5090398.1"/>
    <property type="molecule type" value="Genomic_DNA"/>
</dbReference>
<sequence length="842" mass="92983">MWILETQADFLRGKRVWIKPGKRYLFGRVKKDGIGFALDHKTISRQHFTLTVAQVQDEDVSRIHVRTKITITDHSKAGTTVDGEFLKDASTELKHEINNIRPGTCPIPLVVTWVPRVFTFALTKKEIKSGLLKIKQQSVQELDIKAVPDYVAGHTTHLVTQKRNTPKTLQALIEGRCIVTENYVDSLVYAATPSNPDEPHSLCLMEADFDENWPGELSHLPPKGKEPTEKPAEAYEPNPARAKVFEKHTCFFFEQSQFDQLLPPITTGHGKAFLFNTKPNSTTIEEGLTFVRDTIGSSGKAILVKLNVEEDESSWLADYIQELCFQLGQEPASQSDFLDAVLANDASQLRQPLDPNASTTRLGSRKRARPDAESVASGQKHGSSHGSAATASIVGASTPRSPVPAQTTASVTTSQPTQGSAADDDNPRPRKRPRPVSQKPPSIFDDDFDPDAIAAYEDESGEESAPQPQSSKSQITQSTTQSRPNTQLDDSDASVKDEPASHQARRQAPASLLADLEEDMDDLLPAATAMRKMNQEEEAEAARKGIPLKSALAQPDTKGRSKGKKVKLLDVREAVRARKEADEESAVRDHERIQALQAEDEGMEGPANFVNIKTFALPLHKKPDNAPSTSRGEGWKPEWDGRKNFKGFRRARDIAGGTATTPRRNKIIVPLVKVTQQNYGLGDRYWAKVPTEQQEPSGTSQSQGRPSQRSQTMRRDVRRENTTFSDDSDSSLEEQAETETTRLQREAEHVLDHPVDLDAPRQTRGGDTQTQTQISKGSATTSSRSAQGAKRPASSTPTGRSTATKKQKTLPVQSIPDSDVSADDSDDLKFSFDRKKRTRKNQ</sequence>
<feature type="domain" description="FHA" evidence="9">
    <location>
        <begin position="24"/>
        <end position="86"/>
    </location>
</feature>
<evidence type="ECO:0000313" key="10">
    <source>
        <dbReference type="EMBL" id="KAK5090398.1"/>
    </source>
</evidence>
<evidence type="ECO:0000256" key="7">
    <source>
        <dbReference type="ARBA" id="ARBA00044757"/>
    </source>
</evidence>
<gene>
    <name evidence="10" type="ORF">LTR05_000570</name>
</gene>
<dbReference type="SMART" id="SM00240">
    <property type="entry name" value="FHA"/>
    <property type="match status" value="1"/>
</dbReference>
<dbReference type="InterPro" id="IPR040227">
    <property type="entry name" value="Nibrin-rel"/>
</dbReference>
<evidence type="ECO:0000256" key="8">
    <source>
        <dbReference type="SAM" id="MobiDB-lite"/>
    </source>
</evidence>
<accession>A0AAN7T5F7</accession>
<comment type="similarity">
    <text evidence="7">Belongs to the Nibrin family.</text>
</comment>
<feature type="region of interest" description="Disordered" evidence="8">
    <location>
        <begin position="691"/>
        <end position="842"/>
    </location>
</feature>
<comment type="subcellular location">
    <subcellularLocation>
        <location evidence="2">Chromosome</location>
    </subcellularLocation>
    <subcellularLocation>
        <location evidence="1">Nucleus</location>
    </subcellularLocation>
</comment>
<comment type="caution">
    <text evidence="10">The sequence shown here is derived from an EMBL/GenBank/DDBJ whole genome shotgun (WGS) entry which is preliminary data.</text>
</comment>
<feature type="compositionally biased region" description="Low complexity" evidence="8">
    <location>
        <begin position="696"/>
        <end position="711"/>
    </location>
</feature>
<feature type="compositionally biased region" description="Low complexity" evidence="8">
    <location>
        <begin position="762"/>
        <end position="773"/>
    </location>
</feature>
<keyword evidence="5" id="KW-0234">DNA repair</keyword>
<evidence type="ECO:0000256" key="1">
    <source>
        <dbReference type="ARBA" id="ARBA00004123"/>
    </source>
</evidence>
<feature type="compositionally biased region" description="Acidic residues" evidence="8">
    <location>
        <begin position="444"/>
        <end position="462"/>
    </location>
</feature>
<dbReference type="InterPro" id="IPR008984">
    <property type="entry name" value="SMAD_FHA_dom_sf"/>
</dbReference>
<feature type="region of interest" description="Disordered" evidence="8">
    <location>
        <begin position="533"/>
        <end position="565"/>
    </location>
</feature>
<dbReference type="GO" id="GO:0000724">
    <property type="term" value="P:double-strand break repair via homologous recombination"/>
    <property type="evidence" value="ECO:0007669"/>
    <property type="project" value="TreeGrafter"/>
</dbReference>
<dbReference type="InterPro" id="IPR032429">
    <property type="entry name" value="Nibrin_BRCT2"/>
</dbReference>
<dbReference type="GO" id="GO:0030870">
    <property type="term" value="C:Mre11 complex"/>
    <property type="evidence" value="ECO:0007669"/>
    <property type="project" value="InterPro"/>
</dbReference>
<dbReference type="Proteomes" id="UP001309876">
    <property type="component" value="Unassembled WGS sequence"/>
</dbReference>
<keyword evidence="4" id="KW-0227">DNA damage</keyword>
<dbReference type="AlphaFoldDB" id="A0AAN7T5F7"/>